<dbReference type="GO" id="GO:0004602">
    <property type="term" value="F:glutathione peroxidase activity"/>
    <property type="evidence" value="ECO:0007669"/>
    <property type="project" value="TreeGrafter"/>
</dbReference>
<dbReference type="Pfam" id="PF01124">
    <property type="entry name" value="MAPEG"/>
    <property type="match status" value="1"/>
</dbReference>
<feature type="transmembrane region" description="Helical" evidence="5">
    <location>
        <begin position="73"/>
        <end position="92"/>
    </location>
</feature>
<dbReference type="Proteomes" id="UP000588068">
    <property type="component" value="Unassembled WGS sequence"/>
</dbReference>
<evidence type="ECO:0000256" key="3">
    <source>
        <dbReference type="ARBA" id="ARBA00022989"/>
    </source>
</evidence>
<feature type="transmembrane region" description="Helical" evidence="5">
    <location>
        <begin position="104"/>
        <end position="127"/>
    </location>
</feature>
<reference evidence="6 7" key="1">
    <citation type="submission" date="2020-08" db="EMBL/GenBank/DDBJ databases">
        <title>Genomic Encyclopedia of Type Strains, Phase IV (KMG-IV): sequencing the most valuable type-strain genomes for metagenomic binning, comparative biology and taxonomic classification.</title>
        <authorList>
            <person name="Goeker M."/>
        </authorList>
    </citation>
    <scope>NUCLEOTIDE SEQUENCE [LARGE SCALE GENOMIC DNA]</scope>
    <source>
        <strain evidence="6 7">DSM 26723</strain>
    </source>
</reference>
<keyword evidence="2 5" id="KW-0812">Transmembrane</keyword>
<dbReference type="PANTHER" id="PTHR10250:SF15">
    <property type="entry name" value="MICROSOMAL GLUTATHIONE S-TRANSFERASE-RELATED"/>
    <property type="match status" value="1"/>
</dbReference>
<comment type="subcellular location">
    <subcellularLocation>
        <location evidence="1">Membrane</location>
        <topology evidence="1">Multi-pass membrane protein</topology>
    </subcellularLocation>
</comment>
<dbReference type="PANTHER" id="PTHR10250">
    <property type="entry name" value="MICROSOMAL GLUTATHIONE S-TRANSFERASE"/>
    <property type="match status" value="1"/>
</dbReference>
<dbReference type="GO" id="GO:0004364">
    <property type="term" value="F:glutathione transferase activity"/>
    <property type="evidence" value="ECO:0007669"/>
    <property type="project" value="TreeGrafter"/>
</dbReference>
<name>A0A841HIQ6_9GAMM</name>
<proteinExistence type="predicted"/>
<feature type="transmembrane region" description="Helical" evidence="5">
    <location>
        <begin position="6"/>
        <end position="25"/>
    </location>
</feature>
<keyword evidence="4 5" id="KW-0472">Membrane</keyword>
<protein>
    <submittedName>
        <fullName evidence="6">Putative membrane protein YecN with MAPEG domain</fullName>
    </submittedName>
</protein>
<dbReference type="Gene3D" id="1.20.120.550">
    <property type="entry name" value="Membrane associated eicosanoid/glutathione metabolism-like domain"/>
    <property type="match status" value="1"/>
</dbReference>
<organism evidence="6 7">
    <name type="scientific">Povalibacter uvarum</name>
    <dbReference type="NCBI Taxonomy" id="732238"/>
    <lineage>
        <taxon>Bacteria</taxon>
        <taxon>Pseudomonadati</taxon>
        <taxon>Pseudomonadota</taxon>
        <taxon>Gammaproteobacteria</taxon>
        <taxon>Steroidobacterales</taxon>
        <taxon>Steroidobacteraceae</taxon>
        <taxon>Povalibacter</taxon>
    </lineage>
</organism>
<evidence type="ECO:0000256" key="5">
    <source>
        <dbReference type="SAM" id="Phobius"/>
    </source>
</evidence>
<sequence length="130" mass="14560">MDYVAIVTALALIQFLLLGILVGRARKRYGVAAPATTGHEMFDRWFRVHMNTAEQLLLFVPSMWIYAYYWNPVWAAGIGSLFLIGRTVYAITYIRDPKSRSLGFLLTFIPIFVFLVGTLVGAIRSLIAGG</sequence>
<dbReference type="InterPro" id="IPR050997">
    <property type="entry name" value="MAPEG"/>
</dbReference>
<comment type="caution">
    <text evidence="6">The sequence shown here is derived from an EMBL/GenBank/DDBJ whole genome shotgun (WGS) entry which is preliminary data.</text>
</comment>
<gene>
    <name evidence="6" type="ORF">HNQ60_001949</name>
</gene>
<dbReference type="RefSeq" id="WP_184331091.1">
    <property type="nucleotide sequence ID" value="NZ_JACHHZ010000002.1"/>
</dbReference>
<evidence type="ECO:0000313" key="7">
    <source>
        <dbReference type="Proteomes" id="UP000588068"/>
    </source>
</evidence>
<dbReference type="InterPro" id="IPR001129">
    <property type="entry name" value="Membr-assoc_MAPEG"/>
</dbReference>
<dbReference type="GO" id="GO:0006691">
    <property type="term" value="P:leukotriene metabolic process"/>
    <property type="evidence" value="ECO:0007669"/>
    <property type="project" value="UniProtKB-ARBA"/>
</dbReference>
<evidence type="ECO:0000256" key="2">
    <source>
        <dbReference type="ARBA" id="ARBA00022692"/>
    </source>
</evidence>
<evidence type="ECO:0000256" key="1">
    <source>
        <dbReference type="ARBA" id="ARBA00004141"/>
    </source>
</evidence>
<evidence type="ECO:0000313" key="6">
    <source>
        <dbReference type="EMBL" id="MBB6093071.1"/>
    </source>
</evidence>
<dbReference type="SUPFAM" id="SSF161084">
    <property type="entry name" value="MAPEG domain-like"/>
    <property type="match status" value="1"/>
</dbReference>
<dbReference type="GO" id="GO:0016020">
    <property type="term" value="C:membrane"/>
    <property type="evidence" value="ECO:0007669"/>
    <property type="project" value="UniProtKB-SubCell"/>
</dbReference>
<dbReference type="AlphaFoldDB" id="A0A841HIQ6"/>
<keyword evidence="3 5" id="KW-1133">Transmembrane helix</keyword>
<dbReference type="InterPro" id="IPR023352">
    <property type="entry name" value="MAPEG-like_dom_sf"/>
</dbReference>
<dbReference type="EMBL" id="JACHHZ010000002">
    <property type="protein sequence ID" value="MBB6093071.1"/>
    <property type="molecule type" value="Genomic_DNA"/>
</dbReference>
<accession>A0A841HIQ6</accession>
<keyword evidence="7" id="KW-1185">Reference proteome</keyword>
<feature type="transmembrane region" description="Helical" evidence="5">
    <location>
        <begin position="46"/>
        <end position="67"/>
    </location>
</feature>
<evidence type="ECO:0000256" key="4">
    <source>
        <dbReference type="ARBA" id="ARBA00023136"/>
    </source>
</evidence>